<dbReference type="PIRSF" id="PIRSF007531">
    <property type="entry name" value="CPT"/>
    <property type="match status" value="1"/>
</dbReference>
<reference evidence="2 3" key="1">
    <citation type="submission" date="2019-03" db="EMBL/GenBank/DDBJ databases">
        <title>Genomic features of bacteria from cold environments.</title>
        <authorList>
            <person name="Shen L."/>
        </authorList>
    </citation>
    <scope>NUCLEOTIDE SEQUENCE [LARGE SCALE GENOMIC DNA]</scope>
    <source>
        <strain evidence="3">T3246-1</strain>
    </source>
</reference>
<feature type="region of interest" description="Disordered" evidence="1">
    <location>
        <begin position="161"/>
        <end position="210"/>
    </location>
</feature>
<feature type="compositionally biased region" description="Gly residues" evidence="1">
    <location>
        <begin position="163"/>
        <end position="173"/>
    </location>
</feature>
<evidence type="ECO:0000313" key="2">
    <source>
        <dbReference type="EMBL" id="TDE92611.1"/>
    </source>
</evidence>
<evidence type="ECO:0000256" key="1">
    <source>
        <dbReference type="SAM" id="MobiDB-lite"/>
    </source>
</evidence>
<evidence type="ECO:0000313" key="3">
    <source>
        <dbReference type="Proteomes" id="UP000504882"/>
    </source>
</evidence>
<dbReference type="SUPFAM" id="SSF52540">
    <property type="entry name" value="P-loop containing nucleoside triphosphate hydrolases"/>
    <property type="match status" value="1"/>
</dbReference>
<sequence>MTLYAQPRASTSAEVTRFSVRLSEPAPMSTVVILNGVPRSGKSSIVEAIQDTYERPWLNLGVDIFQAATPARHRPGIGLRPGGERPDLEPFVVVAYRAMFAAIAEHLRQGLDVVADVGLHDDYSVPLGIQREAASILQGLDVLYVGVRCPDEVVRQRRRDTWGGTGVTGGALRTGGTRADGADRASGADGDHSVAEGRRGPALADNDRADDPVTRWDRAVHSPGRYDLEVDTSRLTPQQCAERIAARLRALVAAAVPLPDPASPRFGAPPSAFFDVA</sequence>
<dbReference type="EMBL" id="SMNA01000006">
    <property type="protein sequence ID" value="TDE92611.1"/>
    <property type="molecule type" value="Genomic_DNA"/>
</dbReference>
<organism evidence="2 3">
    <name type="scientific">Occultella glacieicola</name>
    <dbReference type="NCBI Taxonomy" id="2518684"/>
    <lineage>
        <taxon>Bacteria</taxon>
        <taxon>Bacillati</taxon>
        <taxon>Actinomycetota</taxon>
        <taxon>Actinomycetes</taxon>
        <taxon>Micrococcales</taxon>
        <taxon>Ruaniaceae</taxon>
        <taxon>Occultella</taxon>
    </lineage>
</organism>
<feature type="compositionally biased region" description="Low complexity" evidence="1">
    <location>
        <begin position="174"/>
        <end position="188"/>
    </location>
</feature>
<dbReference type="Gene3D" id="3.40.50.300">
    <property type="entry name" value="P-loop containing nucleotide triphosphate hydrolases"/>
    <property type="match status" value="1"/>
</dbReference>
<keyword evidence="3" id="KW-1185">Reference proteome</keyword>
<dbReference type="InterPro" id="IPR012853">
    <property type="entry name" value="CPT"/>
</dbReference>
<feature type="compositionally biased region" description="Basic and acidic residues" evidence="1">
    <location>
        <begin position="189"/>
        <end position="210"/>
    </location>
</feature>
<gene>
    <name evidence="2" type="ORF">EXU48_13785</name>
</gene>
<dbReference type="InterPro" id="IPR027417">
    <property type="entry name" value="P-loop_NTPase"/>
</dbReference>
<name>A0ABY2E391_9MICO</name>
<dbReference type="Proteomes" id="UP000504882">
    <property type="component" value="Unassembled WGS sequence"/>
</dbReference>
<protein>
    <submittedName>
        <fullName evidence="2">Chloramphenicol phosphotransferase</fullName>
    </submittedName>
</protein>
<comment type="caution">
    <text evidence="2">The sequence shown here is derived from an EMBL/GenBank/DDBJ whole genome shotgun (WGS) entry which is preliminary data.</text>
</comment>
<proteinExistence type="predicted"/>
<dbReference type="Pfam" id="PF07931">
    <property type="entry name" value="CPT"/>
    <property type="match status" value="1"/>
</dbReference>
<accession>A0ABY2E391</accession>